<dbReference type="RefSeq" id="WP_103041665.1">
    <property type="nucleotide sequence ID" value="NZ_POWG01000064.1"/>
</dbReference>
<dbReference type="InterPro" id="IPR004843">
    <property type="entry name" value="Calcineurin-like_PHP"/>
</dbReference>
<protein>
    <recommendedName>
        <fullName evidence="1">Calcineurin-like phosphoesterase domain-containing protein</fullName>
    </recommendedName>
</protein>
<dbReference type="InterPro" id="IPR029052">
    <property type="entry name" value="Metallo-depent_PP-like"/>
</dbReference>
<evidence type="ECO:0000259" key="1">
    <source>
        <dbReference type="Pfam" id="PF00149"/>
    </source>
</evidence>
<proteinExistence type="predicted"/>
<comment type="caution">
    <text evidence="2">The sequence shown here is derived from an EMBL/GenBank/DDBJ whole genome shotgun (WGS) entry which is preliminary data.</text>
</comment>
<keyword evidence="2" id="KW-0614">Plasmid</keyword>
<sequence>MERIVTGHISDLHFGRHLSGRHFAFAKGYRQHDMTLCDGLTGTMRRLPGIHGLGREEVLRVVCSGDVTANGLLDEFIVGNTFLRSHFRQSYGMPPIKVGLALPDTRFAAVPGNHDHWNGNNLLPPYRTSIAANHFEQLPWRQLWCSPQKTLELELFGLDSNLGSGGSQPGSKNRIFAQGALSKPQLDELEELMRSSPSPGENTKRVRGIVLHHSLSYKGGILPNVVAPKILPKRYADALLDLMVRQNVSVLLTGHTHDPNHQPIPHTFGGTTHIVHELRSPATLQGPASRTHAGFLVHQVSLETDQVIWRTWHYRWTTQMGFQVASVHTPWRKFILP</sequence>
<feature type="domain" description="Calcineurin-like phosphoesterase" evidence="1">
    <location>
        <begin position="7"/>
        <end position="259"/>
    </location>
</feature>
<evidence type="ECO:0000313" key="3">
    <source>
        <dbReference type="Proteomes" id="UP000236268"/>
    </source>
</evidence>
<reference evidence="2 3" key="1">
    <citation type="submission" date="2018-01" db="EMBL/GenBank/DDBJ databases">
        <title>Whole genome sequence of Azospirillum brasilense REC3 isolated from strawberry roots.</title>
        <authorList>
            <person name="Fontana C.A."/>
            <person name="Salazar S.M."/>
            <person name="Bassi D."/>
            <person name="Puglisi E."/>
            <person name="Lovaisa N.C."/>
            <person name="Toffoli L.M."/>
            <person name="Pedraza R."/>
            <person name="Cocconcelli P.S."/>
        </authorList>
    </citation>
    <scope>NUCLEOTIDE SEQUENCE [LARGE SCALE GENOMIC DNA]</scope>
    <source>
        <strain evidence="2 3">REC3</strain>
        <plasmid evidence="2">p44unnamed</plasmid>
    </source>
</reference>
<dbReference type="SUPFAM" id="SSF56300">
    <property type="entry name" value="Metallo-dependent phosphatases"/>
    <property type="match status" value="1"/>
</dbReference>
<accession>A0A2K1FR85</accession>
<dbReference type="EMBL" id="POWG01000064">
    <property type="protein sequence ID" value="PNQ95040.1"/>
    <property type="molecule type" value="Genomic_DNA"/>
</dbReference>
<dbReference type="Proteomes" id="UP000236268">
    <property type="component" value="Unassembled WGS sequence"/>
</dbReference>
<dbReference type="Pfam" id="PF00149">
    <property type="entry name" value="Metallophos"/>
    <property type="match status" value="1"/>
</dbReference>
<dbReference type="Gene3D" id="3.60.21.10">
    <property type="match status" value="1"/>
</dbReference>
<dbReference type="AlphaFoldDB" id="A0A2K1FR85"/>
<evidence type="ECO:0000313" key="2">
    <source>
        <dbReference type="EMBL" id="PNQ95040.1"/>
    </source>
</evidence>
<name>A0A2K1FR85_9PROT</name>
<gene>
    <name evidence="2" type="ORF">C1S70_31025</name>
</gene>
<dbReference type="GO" id="GO:0016787">
    <property type="term" value="F:hydrolase activity"/>
    <property type="evidence" value="ECO:0007669"/>
    <property type="project" value="InterPro"/>
</dbReference>
<organism evidence="2 3">
    <name type="scientific">Azospirillum argentinense</name>
    <dbReference type="NCBI Taxonomy" id="2970906"/>
    <lineage>
        <taxon>Bacteria</taxon>
        <taxon>Pseudomonadati</taxon>
        <taxon>Pseudomonadota</taxon>
        <taxon>Alphaproteobacteria</taxon>
        <taxon>Rhodospirillales</taxon>
        <taxon>Azospirillaceae</taxon>
        <taxon>Azospirillum</taxon>
    </lineage>
</organism>
<geneLocation type="plasmid" evidence="2">
    <name>p44unnamed</name>
</geneLocation>